<dbReference type="Pfam" id="PF00005">
    <property type="entry name" value="ABC_tran"/>
    <property type="match status" value="1"/>
</dbReference>
<dbReference type="GO" id="GO:0016020">
    <property type="term" value="C:membrane"/>
    <property type="evidence" value="ECO:0007669"/>
    <property type="project" value="InterPro"/>
</dbReference>
<gene>
    <name evidence="6" type="ORF">MD535_19270</name>
</gene>
<dbReference type="CDD" id="cd03220">
    <property type="entry name" value="ABC_KpsT_Wzt"/>
    <property type="match status" value="1"/>
</dbReference>
<dbReference type="InterPro" id="IPR050683">
    <property type="entry name" value="Bact_Polysacc_Export_ATP-bd"/>
</dbReference>
<dbReference type="Pfam" id="PF14524">
    <property type="entry name" value="Wzt_C"/>
    <property type="match status" value="1"/>
</dbReference>
<keyword evidence="7" id="KW-1185">Reference proteome</keyword>
<dbReference type="Proteomes" id="UP001155587">
    <property type="component" value="Unassembled WGS sequence"/>
</dbReference>
<keyword evidence="2" id="KW-0813">Transport</keyword>
<name>A0A9X3CTC8_9VIBR</name>
<dbReference type="AlphaFoldDB" id="A0A9X3CTC8"/>
<dbReference type="InterPro" id="IPR027417">
    <property type="entry name" value="P-loop_NTPase"/>
</dbReference>
<keyword evidence="4 6" id="KW-0067">ATP-binding</keyword>
<comment type="caution">
    <text evidence="6">The sequence shown here is derived from an EMBL/GenBank/DDBJ whole genome shotgun (WGS) entry which is preliminary data.</text>
</comment>
<reference evidence="6" key="1">
    <citation type="submission" date="2022-02" db="EMBL/GenBank/DDBJ databases">
        <title>Vibrio sp. nov, a new bacterium isolated from seawater.</title>
        <authorList>
            <person name="Yuan Y."/>
        </authorList>
    </citation>
    <scope>NUCLEOTIDE SEQUENCE</scope>
    <source>
        <strain evidence="6">ZSDZ65</strain>
    </source>
</reference>
<evidence type="ECO:0000256" key="2">
    <source>
        <dbReference type="ARBA" id="ARBA00022448"/>
    </source>
</evidence>
<dbReference type="PANTHER" id="PTHR46743">
    <property type="entry name" value="TEICHOIC ACIDS EXPORT ATP-BINDING PROTEIN TAGH"/>
    <property type="match status" value="1"/>
</dbReference>
<keyword evidence="3" id="KW-0547">Nucleotide-binding</keyword>
<dbReference type="InterPro" id="IPR015860">
    <property type="entry name" value="ABC_transpr_TagH-like"/>
</dbReference>
<feature type="domain" description="ABC transporter" evidence="5">
    <location>
        <begin position="7"/>
        <end position="248"/>
    </location>
</feature>
<dbReference type="GO" id="GO:0140359">
    <property type="term" value="F:ABC-type transporter activity"/>
    <property type="evidence" value="ECO:0007669"/>
    <property type="project" value="InterPro"/>
</dbReference>
<dbReference type="SMART" id="SM00382">
    <property type="entry name" value="AAA"/>
    <property type="match status" value="1"/>
</dbReference>
<dbReference type="PROSITE" id="PS50893">
    <property type="entry name" value="ABC_TRANSPORTER_2"/>
    <property type="match status" value="1"/>
</dbReference>
<comment type="similarity">
    <text evidence="1">Belongs to the ABC transporter superfamily.</text>
</comment>
<organism evidence="6 7">
    <name type="scientific">Vibrio qingdaonensis</name>
    <dbReference type="NCBI Taxonomy" id="2829491"/>
    <lineage>
        <taxon>Bacteria</taxon>
        <taxon>Pseudomonadati</taxon>
        <taxon>Pseudomonadota</taxon>
        <taxon>Gammaproteobacteria</taxon>
        <taxon>Vibrionales</taxon>
        <taxon>Vibrionaceae</taxon>
        <taxon>Vibrio</taxon>
    </lineage>
</organism>
<dbReference type="Gene3D" id="2.70.50.60">
    <property type="entry name" value="abc- transporter (atp binding component) like domain"/>
    <property type="match status" value="1"/>
</dbReference>
<evidence type="ECO:0000256" key="4">
    <source>
        <dbReference type="ARBA" id="ARBA00022840"/>
    </source>
</evidence>
<evidence type="ECO:0000256" key="1">
    <source>
        <dbReference type="ARBA" id="ARBA00005417"/>
    </source>
</evidence>
<dbReference type="InterPro" id="IPR003593">
    <property type="entry name" value="AAA+_ATPase"/>
</dbReference>
<evidence type="ECO:0000259" key="5">
    <source>
        <dbReference type="PROSITE" id="PS50893"/>
    </source>
</evidence>
<evidence type="ECO:0000313" key="7">
    <source>
        <dbReference type="Proteomes" id="UP001155587"/>
    </source>
</evidence>
<dbReference type="EMBL" id="JAKRRY010000032">
    <property type="protein sequence ID" value="MCW8348135.1"/>
    <property type="molecule type" value="Genomic_DNA"/>
</dbReference>
<dbReference type="Gene3D" id="3.40.50.300">
    <property type="entry name" value="P-loop containing nucleotide triphosphate hydrolases"/>
    <property type="match status" value="1"/>
</dbReference>
<dbReference type="CDD" id="cd10147">
    <property type="entry name" value="Wzt_C-like"/>
    <property type="match status" value="1"/>
</dbReference>
<accession>A0A9X3CTC8</accession>
<evidence type="ECO:0000256" key="3">
    <source>
        <dbReference type="ARBA" id="ARBA00022741"/>
    </source>
</evidence>
<proteinExistence type="inferred from homology"/>
<dbReference type="InterPro" id="IPR003439">
    <property type="entry name" value="ABC_transporter-like_ATP-bd"/>
</dbReference>
<protein>
    <submittedName>
        <fullName evidence="6">ABC transporter ATP-binding protein</fullName>
    </submittedName>
</protein>
<sequence>MSCDYSVEINDISKVYDVYEKPIDRLKQMFLGRFGTFKTEFTAVDNISFNIKKGDVVGILGRNGSGKSTLLQMICSTLSPSAGKCKVHGRVAALLELGSGFNPDFTGKENVYLNATLLGLSRKEVDDKYESIIEFSGVPPEFISQPIRNYSSGMVVRLAFSVIAHVDADILVVDEALSVGDAYFVQKCMRFLRSFMENGTIIFVSHDTSAILSLCNRAILLDSGSLVLDDSPKKVVETYLAQLYGNVNEDTVKKHKVNDDTDYIDQRMKFINNSNLRNDIDISIFNEESSGFGVGGVEVTKVKILDDNNQPLSWLVGGEFVSICVECETSIALDSPIIGFQLKDKLGQTILADNSYIEFMNKSLCFSPGDRFETKFAFRFPTLPVGEYSLGIAVANGSQENHIQHQWIHDALILTISSSSTVHGLIGIPMKNITIERLTS</sequence>
<dbReference type="GO" id="GO:0005524">
    <property type="term" value="F:ATP binding"/>
    <property type="evidence" value="ECO:0007669"/>
    <property type="project" value="UniProtKB-KW"/>
</dbReference>
<dbReference type="RefSeq" id="WP_265676700.1">
    <property type="nucleotide sequence ID" value="NZ_JAKRRY010000032.1"/>
</dbReference>
<dbReference type="InterPro" id="IPR029439">
    <property type="entry name" value="Wzt_C"/>
</dbReference>
<dbReference type="SUPFAM" id="SSF52540">
    <property type="entry name" value="P-loop containing nucleoside triphosphate hydrolases"/>
    <property type="match status" value="1"/>
</dbReference>
<dbReference type="PANTHER" id="PTHR46743:SF2">
    <property type="entry name" value="TEICHOIC ACIDS EXPORT ATP-BINDING PROTEIN TAGH"/>
    <property type="match status" value="1"/>
</dbReference>
<dbReference type="GO" id="GO:0016887">
    <property type="term" value="F:ATP hydrolysis activity"/>
    <property type="evidence" value="ECO:0007669"/>
    <property type="project" value="InterPro"/>
</dbReference>
<evidence type="ECO:0000313" key="6">
    <source>
        <dbReference type="EMBL" id="MCW8348135.1"/>
    </source>
</evidence>